<gene>
    <name evidence="1" type="ORF">GCM10023116_23060</name>
</gene>
<protein>
    <submittedName>
        <fullName evidence="1">Uncharacterized protein</fullName>
    </submittedName>
</protein>
<dbReference type="RefSeq" id="WP_345196095.1">
    <property type="nucleotide sequence ID" value="NZ_BAABFL010000351.1"/>
</dbReference>
<evidence type="ECO:0000313" key="2">
    <source>
        <dbReference type="Proteomes" id="UP001500604"/>
    </source>
</evidence>
<evidence type="ECO:0000313" key="1">
    <source>
        <dbReference type="EMBL" id="GAA4650023.1"/>
    </source>
</evidence>
<dbReference type="Proteomes" id="UP001500604">
    <property type="component" value="Unassembled WGS sequence"/>
</dbReference>
<dbReference type="EMBL" id="BAABFL010000351">
    <property type="protein sequence ID" value="GAA4650023.1"/>
    <property type="molecule type" value="Genomic_DNA"/>
</dbReference>
<name>A0ABP8V1C5_9GAMM</name>
<keyword evidence="2" id="KW-1185">Reference proteome</keyword>
<accession>A0ABP8V1C5</accession>
<sequence length="227" mass="24757">MSFWSTIPCSLSSLCNYSDPGCIVETGDVLFYVTANKKDGGMTIGHTLLAALSNSALVVHSLEESGVISSYLNLTKYSICFRFIGDNSAVVSNQAVQMALSWSRGHYDYMGSDTFEDFSAKTTQVVGYSSARWQTYRGVASAFGTSTFGSGARARLSKYRSRTGNTPKNVICSEMVILAYQLSVDVEDEQSGFINLDAKHSTPGTLASYLYHNPHWQLVGSICMYGD</sequence>
<reference evidence="2" key="1">
    <citation type="journal article" date="2019" name="Int. J. Syst. Evol. Microbiol.">
        <title>The Global Catalogue of Microorganisms (GCM) 10K type strain sequencing project: providing services to taxonomists for standard genome sequencing and annotation.</title>
        <authorList>
            <consortium name="The Broad Institute Genomics Platform"/>
            <consortium name="The Broad Institute Genome Sequencing Center for Infectious Disease"/>
            <person name="Wu L."/>
            <person name="Ma J."/>
        </authorList>
    </citation>
    <scope>NUCLEOTIDE SEQUENCE [LARGE SCALE GENOMIC DNA]</scope>
    <source>
        <strain evidence="2">JCM 17805</strain>
    </source>
</reference>
<proteinExistence type="predicted"/>
<organism evidence="1 2">
    <name type="scientific">Kistimonas scapharcae</name>
    <dbReference type="NCBI Taxonomy" id="1036133"/>
    <lineage>
        <taxon>Bacteria</taxon>
        <taxon>Pseudomonadati</taxon>
        <taxon>Pseudomonadota</taxon>
        <taxon>Gammaproteobacteria</taxon>
        <taxon>Oceanospirillales</taxon>
        <taxon>Endozoicomonadaceae</taxon>
        <taxon>Kistimonas</taxon>
    </lineage>
</organism>
<comment type="caution">
    <text evidence="1">The sequence shown here is derived from an EMBL/GenBank/DDBJ whole genome shotgun (WGS) entry which is preliminary data.</text>
</comment>